<evidence type="ECO:0000256" key="5">
    <source>
        <dbReference type="SAM" id="Phobius"/>
    </source>
</evidence>
<organism evidence="6 7">
    <name type="scientific">Ureibacillus terrenus</name>
    <dbReference type="NCBI Taxonomy" id="118246"/>
    <lineage>
        <taxon>Bacteria</taxon>
        <taxon>Bacillati</taxon>
        <taxon>Bacillota</taxon>
        <taxon>Bacilli</taxon>
        <taxon>Bacillales</taxon>
        <taxon>Caryophanaceae</taxon>
        <taxon>Ureibacillus</taxon>
    </lineage>
</organism>
<dbReference type="AlphaFoldDB" id="A0A540V6T7"/>
<dbReference type="EMBL" id="VIGD01000001">
    <property type="protein sequence ID" value="TQE92466.1"/>
    <property type="molecule type" value="Genomic_DNA"/>
</dbReference>
<feature type="transmembrane region" description="Helical" evidence="5">
    <location>
        <begin position="120"/>
        <end position="138"/>
    </location>
</feature>
<dbReference type="Pfam" id="PF01027">
    <property type="entry name" value="Bax1-I"/>
    <property type="match status" value="1"/>
</dbReference>
<gene>
    <name evidence="6" type="ORF">FKZ59_01790</name>
</gene>
<dbReference type="GO" id="GO:0016020">
    <property type="term" value="C:membrane"/>
    <property type="evidence" value="ECO:0007669"/>
    <property type="project" value="UniProtKB-SubCell"/>
</dbReference>
<keyword evidence="3 5" id="KW-1133">Transmembrane helix</keyword>
<name>A0A540V6T7_9BACL</name>
<feature type="transmembrane region" description="Helical" evidence="5">
    <location>
        <begin position="177"/>
        <end position="197"/>
    </location>
</feature>
<keyword evidence="2 5" id="KW-0812">Transmembrane</keyword>
<feature type="transmembrane region" description="Helical" evidence="5">
    <location>
        <begin position="12"/>
        <end position="30"/>
    </location>
</feature>
<evidence type="ECO:0008006" key="8">
    <source>
        <dbReference type="Google" id="ProtNLM"/>
    </source>
</evidence>
<evidence type="ECO:0000256" key="4">
    <source>
        <dbReference type="ARBA" id="ARBA00023136"/>
    </source>
</evidence>
<evidence type="ECO:0000256" key="2">
    <source>
        <dbReference type="ARBA" id="ARBA00022692"/>
    </source>
</evidence>
<feature type="transmembrane region" description="Helical" evidence="5">
    <location>
        <begin position="87"/>
        <end position="108"/>
    </location>
</feature>
<dbReference type="RefSeq" id="WP_141601018.1">
    <property type="nucleotide sequence ID" value="NZ_JARMSB010000001.1"/>
</dbReference>
<dbReference type="Proteomes" id="UP000315753">
    <property type="component" value="Unassembled WGS sequence"/>
</dbReference>
<sequence>MYGYHLQLVMKHFALMWLLSGVGFAMGLFLPHAFLLSVSIINVILLGIILFVRKVQMGSVILYLVPLFTGAMFYWLVHFFIEAVGAAFVFAVFVGTAVLFILLALFVLKMPRDFFPWGAYLAASLLVLVLFSFIFFFIPINHMIYFIIAALFVSVFVLFTVYDFNLILGYYIKEHEVVQTAFSLYLGLLIYLLEFLYRLKK</sequence>
<comment type="caution">
    <text evidence="6">The sequence shown here is derived from an EMBL/GenBank/DDBJ whole genome shotgun (WGS) entry which is preliminary data.</text>
</comment>
<feature type="transmembrane region" description="Helical" evidence="5">
    <location>
        <begin position="144"/>
        <end position="165"/>
    </location>
</feature>
<dbReference type="InterPro" id="IPR006214">
    <property type="entry name" value="Bax_inhibitor_1-related"/>
</dbReference>
<reference evidence="6 7" key="1">
    <citation type="submission" date="2019-06" db="EMBL/GenBank/DDBJ databases">
        <title>Genome sequence of Ureibacillus terrenus.</title>
        <authorList>
            <person name="Maclea K.S."/>
            <person name="Simoes M."/>
        </authorList>
    </citation>
    <scope>NUCLEOTIDE SEQUENCE [LARGE SCALE GENOMIC DNA]</scope>
    <source>
        <strain evidence="6 7">ATCC BAA-384</strain>
    </source>
</reference>
<evidence type="ECO:0000313" key="6">
    <source>
        <dbReference type="EMBL" id="TQE92466.1"/>
    </source>
</evidence>
<evidence type="ECO:0000256" key="3">
    <source>
        <dbReference type="ARBA" id="ARBA00022989"/>
    </source>
</evidence>
<accession>A0A540V6T7</accession>
<keyword evidence="4 5" id="KW-0472">Membrane</keyword>
<evidence type="ECO:0000256" key="1">
    <source>
        <dbReference type="ARBA" id="ARBA00004141"/>
    </source>
</evidence>
<keyword evidence="7" id="KW-1185">Reference proteome</keyword>
<comment type="subcellular location">
    <subcellularLocation>
        <location evidence="1">Membrane</location>
        <topology evidence="1">Multi-pass membrane protein</topology>
    </subcellularLocation>
</comment>
<protein>
    <recommendedName>
        <fullName evidence="8">Bax inhibitor-1/YccA family protein</fullName>
    </recommendedName>
</protein>
<evidence type="ECO:0000313" key="7">
    <source>
        <dbReference type="Proteomes" id="UP000315753"/>
    </source>
</evidence>
<feature type="transmembrane region" description="Helical" evidence="5">
    <location>
        <begin position="60"/>
        <end position="81"/>
    </location>
</feature>
<dbReference type="OrthoDB" id="9793828at2"/>
<proteinExistence type="predicted"/>